<dbReference type="RefSeq" id="XP_002582294.1">
    <property type="nucleotide sequence ID" value="XM_002582248.1"/>
</dbReference>
<evidence type="ECO:0000313" key="2">
    <source>
        <dbReference type="Proteomes" id="UP000002058"/>
    </source>
</evidence>
<dbReference type="KEGG" id="ure:UREG_07067"/>
<accession>C4JY16</accession>
<dbReference type="EMBL" id="CH476619">
    <property type="protein sequence ID" value="EEP82202.1"/>
    <property type="molecule type" value="Genomic_DNA"/>
</dbReference>
<dbReference type="OrthoDB" id="5280830at2759"/>
<dbReference type="AlphaFoldDB" id="C4JY16"/>
<dbReference type="Proteomes" id="UP000002058">
    <property type="component" value="Unassembled WGS sequence"/>
</dbReference>
<dbReference type="VEuPathDB" id="FungiDB:UREG_07067"/>
<dbReference type="InParanoid" id="C4JY16"/>
<sequence length="191" mass="21893">MASGLSSSYTRRRRIEWPTMDRNIWDIIHSREADSNAANSNLEIPETARALVVRELSKCDTRQGFVPDLQIYDQSAEWNADLHWLSTMIVRTGVQLDKLFETIEASGFLGEFEREAFEYYQVQPKGLQIAQNTKENEGQLLPDGTISPKRMQLDSGYPMGLTQTPKSLRLRSETAKTSLMPLRRHSEMQRA</sequence>
<evidence type="ECO:0000313" key="1">
    <source>
        <dbReference type="EMBL" id="EEP82202.1"/>
    </source>
</evidence>
<proteinExistence type="predicted"/>
<keyword evidence="2" id="KW-1185">Reference proteome</keyword>
<organism evidence="1 2">
    <name type="scientific">Uncinocarpus reesii (strain UAMH 1704)</name>
    <dbReference type="NCBI Taxonomy" id="336963"/>
    <lineage>
        <taxon>Eukaryota</taxon>
        <taxon>Fungi</taxon>
        <taxon>Dikarya</taxon>
        <taxon>Ascomycota</taxon>
        <taxon>Pezizomycotina</taxon>
        <taxon>Eurotiomycetes</taxon>
        <taxon>Eurotiomycetidae</taxon>
        <taxon>Onygenales</taxon>
        <taxon>Onygenaceae</taxon>
        <taxon>Uncinocarpus</taxon>
    </lineage>
</organism>
<dbReference type="GeneID" id="8444593"/>
<name>C4JY16_UNCRE</name>
<gene>
    <name evidence="1" type="ORF">UREG_07067</name>
</gene>
<dbReference type="HOGENOM" id="CLU_1422410_0_0_1"/>
<protein>
    <submittedName>
        <fullName evidence="1">Uncharacterized protein</fullName>
    </submittedName>
</protein>
<reference evidence="2" key="1">
    <citation type="journal article" date="2009" name="Genome Res.">
        <title>Comparative genomic analyses of the human fungal pathogens Coccidioides and their relatives.</title>
        <authorList>
            <person name="Sharpton T.J."/>
            <person name="Stajich J.E."/>
            <person name="Rounsley S.D."/>
            <person name="Gardner M.J."/>
            <person name="Wortman J.R."/>
            <person name="Jordar V.S."/>
            <person name="Maiti R."/>
            <person name="Kodira C.D."/>
            <person name="Neafsey D.E."/>
            <person name="Zeng Q."/>
            <person name="Hung C.-Y."/>
            <person name="McMahan C."/>
            <person name="Muszewska A."/>
            <person name="Grynberg M."/>
            <person name="Mandel M.A."/>
            <person name="Kellner E.M."/>
            <person name="Barker B.M."/>
            <person name="Galgiani J.N."/>
            <person name="Orbach M.J."/>
            <person name="Kirkland T.N."/>
            <person name="Cole G.T."/>
            <person name="Henn M.R."/>
            <person name="Birren B.W."/>
            <person name="Taylor J.W."/>
        </authorList>
    </citation>
    <scope>NUCLEOTIDE SEQUENCE [LARGE SCALE GENOMIC DNA]</scope>
    <source>
        <strain evidence="2">UAMH 1704</strain>
    </source>
</reference>